<proteinExistence type="predicted"/>
<evidence type="ECO:0000313" key="3">
    <source>
        <dbReference type="Proteomes" id="UP000187203"/>
    </source>
</evidence>
<evidence type="ECO:0000313" key="2">
    <source>
        <dbReference type="EMBL" id="OMO71454.1"/>
    </source>
</evidence>
<comment type="caution">
    <text evidence="2">The sequence shown here is derived from an EMBL/GenBank/DDBJ whole genome shotgun (WGS) entry which is preliminary data.</text>
</comment>
<reference evidence="3" key="1">
    <citation type="submission" date="2013-09" db="EMBL/GenBank/DDBJ databases">
        <title>Corchorus olitorius genome sequencing.</title>
        <authorList>
            <person name="Alam M."/>
            <person name="Haque M.S."/>
            <person name="Islam M.S."/>
            <person name="Emdad E.M."/>
            <person name="Islam M.M."/>
            <person name="Ahmed B."/>
            <person name="Halim A."/>
            <person name="Hossen Q.M.M."/>
            <person name="Hossain M.Z."/>
            <person name="Ahmed R."/>
            <person name="Khan M.M."/>
            <person name="Islam R."/>
            <person name="Rashid M.M."/>
            <person name="Khan S.A."/>
            <person name="Rahman M.S."/>
            <person name="Alam M."/>
            <person name="Yahiya A.S."/>
            <person name="Khan M.S."/>
            <person name="Azam M.S."/>
            <person name="Haque T."/>
            <person name="Lashkar M.Z.H."/>
            <person name="Akhand A.I."/>
            <person name="Morshed G."/>
            <person name="Roy S."/>
            <person name="Uddin K.S."/>
            <person name="Rabeya T."/>
            <person name="Hossain A.S."/>
            <person name="Chowdhury A."/>
            <person name="Snigdha A.R."/>
            <person name="Mortoza M.S."/>
            <person name="Matin S.A."/>
            <person name="Hoque S.M.E."/>
            <person name="Islam M.K."/>
            <person name="Roy D.K."/>
            <person name="Haider R."/>
            <person name="Moosa M.M."/>
            <person name="Elias S.M."/>
            <person name="Hasan A.M."/>
            <person name="Jahan S."/>
            <person name="Shafiuddin M."/>
            <person name="Mahmood N."/>
            <person name="Shommy N.S."/>
        </authorList>
    </citation>
    <scope>NUCLEOTIDE SEQUENCE [LARGE SCALE GENOMIC DNA]</scope>
    <source>
        <strain evidence="3">cv. O-4</strain>
    </source>
</reference>
<feature type="region of interest" description="Disordered" evidence="1">
    <location>
        <begin position="68"/>
        <end position="120"/>
    </location>
</feature>
<evidence type="ECO:0000256" key="1">
    <source>
        <dbReference type="SAM" id="MobiDB-lite"/>
    </source>
</evidence>
<dbReference type="OrthoDB" id="1581759at2759"/>
<name>A0A1R3HMB1_9ROSI</name>
<accession>A0A1R3HMB1</accession>
<organism evidence="2 3">
    <name type="scientific">Corchorus olitorius</name>
    <dbReference type="NCBI Taxonomy" id="93759"/>
    <lineage>
        <taxon>Eukaryota</taxon>
        <taxon>Viridiplantae</taxon>
        <taxon>Streptophyta</taxon>
        <taxon>Embryophyta</taxon>
        <taxon>Tracheophyta</taxon>
        <taxon>Spermatophyta</taxon>
        <taxon>Magnoliopsida</taxon>
        <taxon>eudicotyledons</taxon>
        <taxon>Gunneridae</taxon>
        <taxon>Pentapetalae</taxon>
        <taxon>rosids</taxon>
        <taxon>malvids</taxon>
        <taxon>Malvales</taxon>
        <taxon>Malvaceae</taxon>
        <taxon>Grewioideae</taxon>
        <taxon>Apeibeae</taxon>
        <taxon>Corchorus</taxon>
    </lineage>
</organism>
<gene>
    <name evidence="2" type="ORF">COLO4_28240</name>
</gene>
<dbReference type="AlphaFoldDB" id="A0A1R3HMB1"/>
<protein>
    <submittedName>
        <fullName evidence="2">Uncharacterized protein</fullName>
    </submittedName>
</protein>
<feature type="compositionally biased region" description="Polar residues" evidence="1">
    <location>
        <begin position="88"/>
        <end position="104"/>
    </location>
</feature>
<dbReference type="EMBL" id="AWUE01019795">
    <property type="protein sequence ID" value="OMO71454.1"/>
    <property type="molecule type" value="Genomic_DNA"/>
</dbReference>
<keyword evidence="3" id="KW-1185">Reference proteome</keyword>
<sequence length="120" mass="13766">MKMGEKLLSALPWLKPLLETEFYRLCGCKSLKQCNFYCTECMGSPFCEDCNNDPLKHEGHIYLRVNGEMMDSEEETNSEEEDVDPTSIDDQLTCQPDVQANPNSLRKRNRKGNPNRAPFS</sequence>
<feature type="compositionally biased region" description="Acidic residues" evidence="1">
    <location>
        <begin position="70"/>
        <end position="84"/>
    </location>
</feature>
<dbReference type="Proteomes" id="UP000187203">
    <property type="component" value="Unassembled WGS sequence"/>
</dbReference>